<evidence type="ECO:0000256" key="2">
    <source>
        <dbReference type="SAM" id="SignalP"/>
    </source>
</evidence>
<name>A0A8S1HC17_9PELO</name>
<feature type="chain" id="PRO_5035815867" evidence="2">
    <location>
        <begin position="17"/>
        <end position="685"/>
    </location>
</feature>
<evidence type="ECO:0000313" key="4">
    <source>
        <dbReference type="Proteomes" id="UP000835052"/>
    </source>
</evidence>
<accession>A0A8S1HC17</accession>
<dbReference type="OrthoDB" id="5828708at2759"/>
<evidence type="ECO:0000256" key="1">
    <source>
        <dbReference type="SAM" id="MobiDB-lite"/>
    </source>
</evidence>
<organism evidence="3 4">
    <name type="scientific">Caenorhabditis auriculariae</name>
    <dbReference type="NCBI Taxonomy" id="2777116"/>
    <lineage>
        <taxon>Eukaryota</taxon>
        <taxon>Metazoa</taxon>
        <taxon>Ecdysozoa</taxon>
        <taxon>Nematoda</taxon>
        <taxon>Chromadorea</taxon>
        <taxon>Rhabditida</taxon>
        <taxon>Rhabditina</taxon>
        <taxon>Rhabditomorpha</taxon>
        <taxon>Rhabditoidea</taxon>
        <taxon>Rhabditidae</taxon>
        <taxon>Peloderinae</taxon>
        <taxon>Caenorhabditis</taxon>
    </lineage>
</organism>
<comment type="caution">
    <text evidence="3">The sequence shown here is derived from an EMBL/GenBank/DDBJ whole genome shotgun (WGS) entry which is preliminary data.</text>
</comment>
<feature type="signal peptide" evidence="2">
    <location>
        <begin position="1"/>
        <end position="16"/>
    </location>
</feature>
<dbReference type="EMBL" id="CAJGYM010000039">
    <property type="protein sequence ID" value="CAD6193913.1"/>
    <property type="molecule type" value="Genomic_DNA"/>
</dbReference>
<feature type="region of interest" description="Disordered" evidence="1">
    <location>
        <begin position="54"/>
        <end position="78"/>
    </location>
</feature>
<feature type="compositionally biased region" description="Gly residues" evidence="1">
    <location>
        <begin position="479"/>
        <end position="498"/>
    </location>
</feature>
<gene>
    <name evidence="3" type="ORF">CAUJ_LOCUS9832</name>
</gene>
<feature type="region of interest" description="Disordered" evidence="1">
    <location>
        <begin position="93"/>
        <end position="122"/>
    </location>
</feature>
<feature type="region of interest" description="Disordered" evidence="1">
    <location>
        <begin position="319"/>
        <end position="372"/>
    </location>
</feature>
<feature type="compositionally biased region" description="Low complexity" evidence="1">
    <location>
        <begin position="407"/>
        <end position="419"/>
    </location>
</feature>
<proteinExistence type="predicted"/>
<dbReference type="AlphaFoldDB" id="A0A8S1HC17"/>
<feature type="region of interest" description="Disordered" evidence="1">
    <location>
        <begin position="407"/>
        <end position="438"/>
    </location>
</feature>
<dbReference type="Proteomes" id="UP000835052">
    <property type="component" value="Unassembled WGS sequence"/>
</dbReference>
<reference evidence="3" key="1">
    <citation type="submission" date="2020-10" db="EMBL/GenBank/DDBJ databases">
        <authorList>
            <person name="Kikuchi T."/>
        </authorList>
    </citation>
    <scope>NUCLEOTIDE SEQUENCE</scope>
    <source>
        <strain evidence="3">NKZ352</strain>
    </source>
</reference>
<evidence type="ECO:0000313" key="3">
    <source>
        <dbReference type="EMBL" id="CAD6193913.1"/>
    </source>
</evidence>
<feature type="region of interest" description="Disordered" evidence="1">
    <location>
        <begin position="225"/>
        <end position="244"/>
    </location>
</feature>
<keyword evidence="4" id="KW-1185">Reference proteome</keyword>
<feature type="region of interest" description="Disordered" evidence="1">
    <location>
        <begin position="479"/>
        <end position="525"/>
    </location>
</feature>
<feature type="compositionally biased region" description="Low complexity" evidence="1">
    <location>
        <begin position="319"/>
        <end position="342"/>
    </location>
</feature>
<protein>
    <submittedName>
        <fullName evidence="3">Uncharacterized protein</fullName>
    </submittedName>
</protein>
<keyword evidence="2" id="KW-0732">Signal</keyword>
<sequence>MRLFAASILFFAVVQAQKLNDGDVQTPYGDAPYSHRRLFGIRRLRVLRPLLTSDSPQRVEPSSRRRQQPRFVDSSEELSSFVPRAQVPRAQVPPLLVPPSQPIQGGSVSSEAVESSAEDEVRSTRVILQNPLQLSAHMDEKRRKRIEARWRRLGINFDRISNRNDSPDYPHHKAVTEIERTMPAAIQQLNIPTESPSKIFYREVRPRPRVQGPILRVLSPPEERVPLPADLPPQGDYHSRPKPTFKGIKFTQEKLSVRPRLRIRRPGAPLPPIEDFDPNLTPFMNNARTKYGYGPPKPLPDELPTVPTTTTTIATTTVTTTTPSTTTTAAPTTTAEAETGAPLVDTEESSPITESENSGAGDSGAGFGFGPSELPPEFANVGFGVGGGPSGFSFNVPAEEMNKVQAETTTTAAPETTTPRQRFKQRKQPNPDFDKNEPVVIPQNSGLRAVAPPKEFGDAGGFGSGGFGGGGGSIGGGSGFTGFGGGGGGGDPDFGGGNPAATGEGGEDLFTGDSALVPSKGPTGDGYGPPVFPGGAAPPAVPAVGLGGDAAGKNPYGAVVEVTENPRTTVKPSALLNVLNKADLGFNQAIDHFEHGTPVETAAIDILEVALGSQKLDSQAKLLGHVDRTIGLDNLQRIQRWANTAGALEVFKEQFLKFAKNFQPPPDLLPTVPPQLEYLFKTSGR</sequence>